<dbReference type="EMBL" id="ML210790">
    <property type="protein sequence ID" value="TFK16466.1"/>
    <property type="molecule type" value="Genomic_DNA"/>
</dbReference>
<dbReference type="OrthoDB" id="2536675at2759"/>
<reference evidence="2 3" key="1">
    <citation type="journal article" date="2019" name="Nat. Ecol. Evol.">
        <title>Megaphylogeny resolves global patterns of mushroom evolution.</title>
        <authorList>
            <person name="Varga T."/>
            <person name="Krizsan K."/>
            <person name="Foldi C."/>
            <person name="Dima B."/>
            <person name="Sanchez-Garcia M."/>
            <person name="Sanchez-Ramirez S."/>
            <person name="Szollosi G.J."/>
            <person name="Szarkandi J.G."/>
            <person name="Papp V."/>
            <person name="Albert L."/>
            <person name="Andreopoulos W."/>
            <person name="Angelini C."/>
            <person name="Antonin V."/>
            <person name="Barry K.W."/>
            <person name="Bougher N.L."/>
            <person name="Buchanan P."/>
            <person name="Buyck B."/>
            <person name="Bense V."/>
            <person name="Catcheside P."/>
            <person name="Chovatia M."/>
            <person name="Cooper J."/>
            <person name="Damon W."/>
            <person name="Desjardin D."/>
            <person name="Finy P."/>
            <person name="Geml J."/>
            <person name="Haridas S."/>
            <person name="Hughes K."/>
            <person name="Justo A."/>
            <person name="Karasinski D."/>
            <person name="Kautmanova I."/>
            <person name="Kiss B."/>
            <person name="Kocsube S."/>
            <person name="Kotiranta H."/>
            <person name="LaButti K.M."/>
            <person name="Lechner B.E."/>
            <person name="Liimatainen K."/>
            <person name="Lipzen A."/>
            <person name="Lukacs Z."/>
            <person name="Mihaltcheva S."/>
            <person name="Morgado L.N."/>
            <person name="Niskanen T."/>
            <person name="Noordeloos M.E."/>
            <person name="Ohm R.A."/>
            <person name="Ortiz-Santana B."/>
            <person name="Ovrebo C."/>
            <person name="Racz N."/>
            <person name="Riley R."/>
            <person name="Savchenko A."/>
            <person name="Shiryaev A."/>
            <person name="Soop K."/>
            <person name="Spirin V."/>
            <person name="Szebenyi C."/>
            <person name="Tomsovsky M."/>
            <person name="Tulloss R.E."/>
            <person name="Uehling J."/>
            <person name="Grigoriev I.V."/>
            <person name="Vagvolgyi C."/>
            <person name="Papp T."/>
            <person name="Martin F.M."/>
            <person name="Miettinen O."/>
            <person name="Hibbett D.S."/>
            <person name="Nagy L.G."/>
        </authorList>
    </citation>
    <scope>NUCLEOTIDE SEQUENCE [LARGE SCALE GENOMIC DNA]</scope>
    <source>
        <strain evidence="2 3">CBS 121175</strain>
    </source>
</reference>
<sequence>MGFTALARWVNADADAFAKVEYNIKVNHNGIPVSKWYMSIKSYRSTFGMTSNSQDGPSSMPSGNERTMATVTMGENVFVLLEDPLAPTHTDAEMMKMPGPLTHYRSTFLTVKPVGNLEQLLVQLKAQWMPVRVTTARSQNQGGTSSSASNLLAAAELIVDGKIYAIGSDWLVRVGLVRSKDLIRGMVLEGEYLPLPVIRSANPDDPSELVSNLLASLLPNPVGANIVAVTISDAQWNDVLWNREDEEREKAEAKAAKAGAKKGLENMNEDKDPEDDEDVYAYGVHDTQTVTKRDWIGAERDRRSAYLVLGALKTENVL</sequence>
<evidence type="ECO:0008006" key="4">
    <source>
        <dbReference type="Google" id="ProtNLM"/>
    </source>
</evidence>
<dbReference type="STRING" id="230819.A0A5C3K8T2"/>
<proteinExistence type="predicted"/>
<gene>
    <name evidence="2" type="ORF">FA15DRAFT_761406</name>
</gene>
<feature type="region of interest" description="Disordered" evidence="1">
    <location>
        <begin position="256"/>
        <end position="277"/>
    </location>
</feature>
<keyword evidence="3" id="KW-1185">Reference proteome</keyword>
<dbReference type="AlphaFoldDB" id="A0A5C3K8T2"/>
<protein>
    <recommendedName>
        <fullName evidence="4">Mediator complex subunit 20</fullName>
    </recommendedName>
</protein>
<dbReference type="Proteomes" id="UP000307440">
    <property type="component" value="Unassembled WGS sequence"/>
</dbReference>
<evidence type="ECO:0000256" key="1">
    <source>
        <dbReference type="SAM" id="MobiDB-lite"/>
    </source>
</evidence>
<evidence type="ECO:0000313" key="2">
    <source>
        <dbReference type="EMBL" id="TFK16466.1"/>
    </source>
</evidence>
<accession>A0A5C3K8T2</accession>
<evidence type="ECO:0000313" key="3">
    <source>
        <dbReference type="Proteomes" id="UP000307440"/>
    </source>
</evidence>
<organism evidence="2 3">
    <name type="scientific">Coprinopsis marcescibilis</name>
    <name type="common">Agaric fungus</name>
    <name type="synonym">Psathyrella marcescibilis</name>
    <dbReference type="NCBI Taxonomy" id="230819"/>
    <lineage>
        <taxon>Eukaryota</taxon>
        <taxon>Fungi</taxon>
        <taxon>Dikarya</taxon>
        <taxon>Basidiomycota</taxon>
        <taxon>Agaricomycotina</taxon>
        <taxon>Agaricomycetes</taxon>
        <taxon>Agaricomycetidae</taxon>
        <taxon>Agaricales</taxon>
        <taxon>Agaricineae</taxon>
        <taxon>Psathyrellaceae</taxon>
        <taxon>Coprinopsis</taxon>
    </lineage>
</organism>
<name>A0A5C3K8T2_COPMA</name>